<sequence>MAQLKCIDRPSEIIDDMLWDLLQCMLEFDPNKRITAAEALQHPYFTSPEAKIDISLEQHISATWAKQKETKNITEFDTDPSFIIV</sequence>
<dbReference type="Proteomes" id="UP000324800">
    <property type="component" value="Unassembled WGS sequence"/>
</dbReference>
<dbReference type="EMBL" id="SNRW01014907">
    <property type="protein sequence ID" value="KAA6370958.1"/>
    <property type="molecule type" value="Genomic_DNA"/>
</dbReference>
<dbReference type="SUPFAM" id="SSF56112">
    <property type="entry name" value="Protein kinase-like (PK-like)"/>
    <property type="match status" value="1"/>
</dbReference>
<evidence type="ECO:0000313" key="1">
    <source>
        <dbReference type="EMBL" id="KAA6370958.1"/>
    </source>
</evidence>
<comment type="caution">
    <text evidence="1">The sequence shown here is derived from an EMBL/GenBank/DDBJ whole genome shotgun (WGS) entry which is preliminary data.</text>
</comment>
<protein>
    <recommendedName>
        <fullName evidence="3">Protein kinase domain-containing protein</fullName>
    </recommendedName>
</protein>
<reference evidence="1 2" key="1">
    <citation type="submission" date="2019-03" db="EMBL/GenBank/DDBJ databases">
        <title>Single cell metagenomics reveals metabolic interactions within the superorganism composed of flagellate Streblomastix strix and complex community of Bacteroidetes bacteria on its surface.</title>
        <authorList>
            <person name="Treitli S.C."/>
            <person name="Kolisko M."/>
            <person name="Husnik F."/>
            <person name="Keeling P."/>
            <person name="Hampl V."/>
        </authorList>
    </citation>
    <scope>NUCLEOTIDE SEQUENCE [LARGE SCALE GENOMIC DNA]</scope>
    <source>
        <strain evidence="1">ST1C</strain>
    </source>
</reference>
<dbReference type="AlphaFoldDB" id="A0A5J4UKD4"/>
<name>A0A5J4UKD4_9EUKA</name>
<gene>
    <name evidence="1" type="ORF">EZS28_033515</name>
</gene>
<evidence type="ECO:0000313" key="2">
    <source>
        <dbReference type="Proteomes" id="UP000324800"/>
    </source>
</evidence>
<dbReference type="Gene3D" id="1.10.510.10">
    <property type="entry name" value="Transferase(Phosphotransferase) domain 1"/>
    <property type="match status" value="1"/>
</dbReference>
<organism evidence="1 2">
    <name type="scientific">Streblomastix strix</name>
    <dbReference type="NCBI Taxonomy" id="222440"/>
    <lineage>
        <taxon>Eukaryota</taxon>
        <taxon>Metamonada</taxon>
        <taxon>Preaxostyla</taxon>
        <taxon>Oxymonadida</taxon>
        <taxon>Streblomastigidae</taxon>
        <taxon>Streblomastix</taxon>
    </lineage>
</organism>
<dbReference type="OrthoDB" id="10020333at2759"/>
<proteinExistence type="predicted"/>
<accession>A0A5J4UKD4</accession>
<dbReference type="InterPro" id="IPR011009">
    <property type="entry name" value="Kinase-like_dom_sf"/>
</dbReference>
<evidence type="ECO:0008006" key="3">
    <source>
        <dbReference type="Google" id="ProtNLM"/>
    </source>
</evidence>